<name>K2AYI9_9BACT</name>
<dbReference type="EMBL" id="AMFJ01021595">
    <property type="protein sequence ID" value="EKD66817.1"/>
    <property type="molecule type" value="Genomic_DNA"/>
</dbReference>
<comment type="caution">
    <text evidence="1">The sequence shown here is derived from an EMBL/GenBank/DDBJ whole genome shotgun (WGS) entry which is preliminary data.</text>
</comment>
<gene>
    <name evidence="1" type="ORF">ACD_49C00009G0042</name>
</gene>
<organism evidence="1">
    <name type="scientific">uncultured bacterium</name>
    <name type="common">gcode 4</name>
    <dbReference type="NCBI Taxonomy" id="1234023"/>
    <lineage>
        <taxon>Bacteria</taxon>
        <taxon>environmental samples</taxon>
    </lineage>
</organism>
<reference evidence="1" key="1">
    <citation type="journal article" date="2012" name="Science">
        <title>Fermentation, hydrogen, and sulfur metabolism in multiple uncultivated bacterial phyla.</title>
        <authorList>
            <person name="Wrighton K.C."/>
            <person name="Thomas B.C."/>
            <person name="Sharon I."/>
            <person name="Miller C.S."/>
            <person name="Castelle C.J."/>
            <person name="VerBerkmoes N.C."/>
            <person name="Wilkins M.J."/>
            <person name="Hettich R.L."/>
            <person name="Lipton M.S."/>
            <person name="Williams K.H."/>
            <person name="Long P.E."/>
            <person name="Banfield J.F."/>
        </authorList>
    </citation>
    <scope>NUCLEOTIDE SEQUENCE [LARGE SCALE GENOMIC DNA]</scope>
</reference>
<evidence type="ECO:0000313" key="1">
    <source>
        <dbReference type="EMBL" id="EKD66817.1"/>
    </source>
</evidence>
<protein>
    <submittedName>
        <fullName evidence="1">Uncharacterized protein</fullName>
    </submittedName>
</protein>
<sequence>MFIFDAIVLRKVQIKESKNIIYLFSRDFWKITAWIKESKLKYPIDIWNIVNFGVTLKWNINNVDNYKIKHAINYDWLSFENISNILNLLVYIYTLSPAWVPNEILYDDYINNMIFFEKDETNKMITEFFKLKLIVTSWIWINISDIKKSVNFEKILNFIKTNKLEKILKVSGIDEALIKEIQTYNNNSYNLFLN</sequence>
<proteinExistence type="predicted"/>
<dbReference type="AlphaFoldDB" id="K2AYI9"/>
<accession>K2AYI9</accession>